<dbReference type="Gene3D" id="3.90.79.10">
    <property type="entry name" value="Nucleoside Triphosphate Pyrophosphohydrolase"/>
    <property type="match status" value="1"/>
</dbReference>
<evidence type="ECO:0000256" key="5">
    <source>
        <dbReference type="ARBA" id="ARBA00022801"/>
    </source>
</evidence>
<dbReference type="SUPFAM" id="SSF55811">
    <property type="entry name" value="Nudix"/>
    <property type="match status" value="1"/>
</dbReference>
<comment type="cofactor">
    <cofactor evidence="2">
        <name>Mg(2+)</name>
        <dbReference type="ChEBI" id="CHEBI:18420"/>
    </cofactor>
</comment>
<dbReference type="PANTHER" id="PTHR11839:SF18">
    <property type="entry name" value="NUDIX HYDROLASE DOMAIN-CONTAINING PROTEIN"/>
    <property type="match status" value="1"/>
</dbReference>
<dbReference type="EMBL" id="JABFJV010000402">
    <property type="protein sequence ID" value="NOK39024.1"/>
    <property type="molecule type" value="Genomic_DNA"/>
</dbReference>
<evidence type="ECO:0000256" key="1">
    <source>
        <dbReference type="ARBA" id="ARBA00000847"/>
    </source>
</evidence>
<evidence type="ECO:0000256" key="7">
    <source>
        <dbReference type="ARBA" id="ARBA00032272"/>
    </source>
</evidence>
<evidence type="ECO:0000256" key="3">
    <source>
        <dbReference type="ARBA" id="ARBA00007275"/>
    </source>
</evidence>
<dbReference type="CDD" id="cd03424">
    <property type="entry name" value="NUDIX_ADPRase_Nudt5_UGPPase_Nudt14"/>
    <property type="match status" value="1"/>
</dbReference>
<comment type="caution">
    <text evidence="10">The sequence shown here is derived from an EMBL/GenBank/DDBJ whole genome shotgun (WGS) entry which is preliminary data.</text>
</comment>
<organism evidence="10 11">
    <name type="scientific">Corallococcus exercitus</name>
    <dbReference type="NCBI Taxonomy" id="2316736"/>
    <lineage>
        <taxon>Bacteria</taxon>
        <taxon>Pseudomonadati</taxon>
        <taxon>Myxococcota</taxon>
        <taxon>Myxococcia</taxon>
        <taxon>Myxococcales</taxon>
        <taxon>Cystobacterineae</taxon>
        <taxon>Myxococcaceae</taxon>
        <taxon>Corallococcus</taxon>
    </lineage>
</organism>
<name>A0A7Y4NVU8_9BACT</name>
<feature type="domain" description="Nudix hydrolase" evidence="9">
    <location>
        <begin position="48"/>
        <end position="177"/>
    </location>
</feature>
<proteinExistence type="inferred from homology"/>
<dbReference type="GO" id="GO:0019693">
    <property type="term" value="P:ribose phosphate metabolic process"/>
    <property type="evidence" value="ECO:0007669"/>
    <property type="project" value="TreeGrafter"/>
</dbReference>
<evidence type="ECO:0000256" key="4">
    <source>
        <dbReference type="ARBA" id="ARBA00016377"/>
    </source>
</evidence>
<dbReference type="GO" id="GO:0016462">
    <property type="term" value="F:pyrophosphatase activity"/>
    <property type="evidence" value="ECO:0007669"/>
    <property type="project" value="UniProtKB-ARBA"/>
</dbReference>
<evidence type="ECO:0000256" key="2">
    <source>
        <dbReference type="ARBA" id="ARBA00001946"/>
    </source>
</evidence>
<dbReference type="InterPro" id="IPR020476">
    <property type="entry name" value="Nudix_hydrolase"/>
</dbReference>
<evidence type="ECO:0000313" key="11">
    <source>
        <dbReference type="Proteomes" id="UP000563426"/>
    </source>
</evidence>
<comment type="similarity">
    <text evidence="3">Belongs to the Nudix hydrolase family. NudK subfamily.</text>
</comment>
<dbReference type="PANTHER" id="PTHR11839">
    <property type="entry name" value="UDP/ADP-SUGAR PYROPHOSPHATASE"/>
    <property type="match status" value="1"/>
</dbReference>
<evidence type="ECO:0000256" key="6">
    <source>
        <dbReference type="ARBA" id="ARBA00032162"/>
    </source>
</evidence>
<sequence>MASAPDSKVKPWPRLRRGLEHDFTVVKVREDVVADPRTNLEHGRVRLECADWVNVIAVTKQDELVMVRQFRFGIDAPTLEVPGGVIDPGEDPATAAVRELEEETGYRAGRLEALGEVHPNPAFQSNRCFSYLALDCERVSDGNPDDGEDIAVELYPRADLPRLILEGHITHSLVVVAFFLERLRAEAKRQTGP</sequence>
<dbReference type="InterPro" id="IPR020084">
    <property type="entry name" value="NUDIX_hydrolase_CS"/>
</dbReference>
<dbReference type="GO" id="GO:0006753">
    <property type="term" value="P:nucleoside phosphate metabolic process"/>
    <property type="evidence" value="ECO:0007669"/>
    <property type="project" value="TreeGrafter"/>
</dbReference>
<dbReference type="RefSeq" id="WP_171438452.1">
    <property type="nucleotide sequence ID" value="NZ_JABFJV010000402.1"/>
</dbReference>
<dbReference type="PROSITE" id="PS00893">
    <property type="entry name" value="NUDIX_BOX"/>
    <property type="match status" value="1"/>
</dbReference>
<evidence type="ECO:0000313" key="10">
    <source>
        <dbReference type="EMBL" id="NOK39024.1"/>
    </source>
</evidence>
<reference evidence="10 11" key="1">
    <citation type="submission" date="2020-05" db="EMBL/GenBank/DDBJ databases">
        <authorList>
            <person name="Whitworth D."/>
        </authorList>
    </citation>
    <scope>NUCLEOTIDE SEQUENCE [LARGE SCALE GENOMIC DNA]</scope>
    <source>
        <strain evidence="10 11">AB043B</strain>
    </source>
</reference>
<dbReference type="GO" id="GO:0005829">
    <property type="term" value="C:cytosol"/>
    <property type="evidence" value="ECO:0007669"/>
    <property type="project" value="TreeGrafter"/>
</dbReference>
<dbReference type="PRINTS" id="PR00502">
    <property type="entry name" value="NUDIXFAMILY"/>
</dbReference>
<accession>A0A7Y4NVU8</accession>
<comment type="catalytic activity">
    <reaction evidence="1">
        <text>GDP-alpha-D-mannose + H2O = alpha-D-mannose 1-phosphate + GMP + 2 H(+)</text>
        <dbReference type="Rhea" id="RHEA:27978"/>
        <dbReference type="ChEBI" id="CHEBI:15377"/>
        <dbReference type="ChEBI" id="CHEBI:15378"/>
        <dbReference type="ChEBI" id="CHEBI:57527"/>
        <dbReference type="ChEBI" id="CHEBI:58115"/>
        <dbReference type="ChEBI" id="CHEBI:58409"/>
    </reaction>
</comment>
<gene>
    <name evidence="10" type="ORF">HMI49_38145</name>
</gene>
<dbReference type="PROSITE" id="PS51462">
    <property type="entry name" value="NUDIX"/>
    <property type="match status" value="1"/>
</dbReference>
<dbReference type="InterPro" id="IPR000086">
    <property type="entry name" value="NUDIX_hydrolase_dom"/>
</dbReference>
<dbReference type="Pfam" id="PF00293">
    <property type="entry name" value="NUDIX"/>
    <property type="match status" value="1"/>
</dbReference>
<keyword evidence="11" id="KW-1185">Reference proteome</keyword>
<keyword evidence="5 8" id="KW-0378">Hydrolase</keyword>
<dbReference type="Proteomes" id="UP000563426">
    <property type="component" value="Unassembled WGS sequence"/>
</dbReference>
<dbReference type="AlphaFoldDB" id="A0A7Y4NVU8"/>
<protein>
    <recommendedName>
        <fullName evidence="4">GDP-mannose pyrophosphatase</fullName>
    </recommendedName>
    <alternativeName>
        <fullName evidence="6">GDP-mannose hydrolase</fullName>
    </alternativeName>
    <alternativeName>
        <fullName evidence="7">GDPMK</fullName>
    </alternativeName>
</protein>
<dbReference type="InterPro" id="IPR015797">
    <property type="entry name" value="NUDIX_hydrolase-like_dom_sf"/>
</dbReference>
<evidence type="ECO:0000259" key="9">
    <source>
        <dbReference type="PROSITE" id="PS51462"/>
    </source>
</evidence>
<evidence type="ECO:0000256" key="8">
    <source>
        <dbReference type="RuleBase" id="RU003476"/>
    </source>
</evidence>